<protein>
    <submittedName>
        <fullName evidence="1">Uncharacterized protein</fullName>
    </submittedName>
</protein>
<reference evidence="2" key="1">
    <citation type="journal article" date="2019" name="Int. J. Syst. Evol. Microbiol.">
        <title>The Global Catalogue of Microorganisms (GCM) 10K type strain sequencing project: providing services to taxonomists for standard genome sequencing and annotation.</title>
        <authorList>
            <consortium name="The Broad Institute Genomics Platform"/>
            <consortium name="The Broad Institute Genome Sequencing Center for Infectious Disease"/>
            <person name="Wu L."/>
            <person name="Ma J."/>
        </authorList>
    </citation>
    <scope>NUCLEOTIDE SEQUENCE [LARGE SCALE GENOMIC DNA]</scope>
    <source>
        <strain evidence="2">JCM 13929</strain>
    </source>
</reference>
<gene>
    <name evidence="1" type="ORF">GCM10009733_090940</name>
</gene>
<accession>A0ABN2H0K6</accession>
<organism evidence="1 2">
    <name type="scientific">Nonomuraea maheshkhaliensis</name>
    <dbReference type="NCBI Taxonomy" id="419590"/>
    <lineage>
        <taxon>Bacteria</taxon>
        <taxon>Bacillati</taxon>
        <taxon>Actinomycetota</taxon>
        <taxon>Actinomycetes</taxon>
        <taxon>Streptosporangiales</taxon>
        <taxon>Streptosporangiaceae</taxon>
        <taxon>Nonomuraea</taxon>
    </lineage>
</organism>
<proteinExistence type="predicted"/>
<dbReference type="Proteomes" id="UP001500064">
    <property type="component" value="Unassembled WGS sequence"/>
</dbReference>
<evidence type="ECO:0000313" key="1">
    <source>
        <dbReference type="EMBL" id="GAA1679980.1"/>
    </source>
</evidence>
<sequence>MHQEPGAPSQYHQPLGIVFDLDVKAEQLQLVLDAVQRRPRGARLWRGGVQPDLYTAVDGVAYPNGGCVGEGTPADTVGDRSQ</sequence>
<evidence type="ECO:0000313" key="2">
    <source>
        <dbReference type="Proteomes" id="UP001500064"/>
    </source>
</evidence>
<comment type="caution">
    <text evidence="1">The sequence shown here is derived from an EMBL/GenBank/DDBJ whole genome shotgun (WGS) entry which is preliminary data.</text>
</comment>
<keyword evidence="2" id="KW-1185">Reference proteome</keyword>
<name>A0ABN2H0K6_9ACTN</name>
<dbReference type="EMBL" id="BAAAMU010000119">
    <property type="protein sequence ID" value="GAA1679980.1"/>
    <property type="molecule type" value="Genomic_DNA"/>
</dbReference>